<gene>
    <name evidence="1" type="ORF">ACRB68_35520</name>
</gene>
<dbReference type="EMBL" id="WEGH01000002">
    <property type="protein sequence ID" value="MQY05476.1"/>
    <property type="molecule type" value="Genomic_DNA"/>
</dbReference>
<dbReference type="Proteomes" id="UP000487268">
    <property type="component" value="Unassembled WGS sequence"/>
</dbReference>
<name>A0A7K0BWM5_9ACTN</name>
<dbReference type="AlphaFoldDB" id="A0A7K0BWM5"/>
<organism evidence="1 2">
    <name type="scientific">Actinomadura macrotermitis</name>
    <dbReference type="NCBI Taxonomy" id="2585200"/>
    <lineage>
        <taxon>Bacteria</taxon>
        <taxon>Bacillati</taxon>
        <taxon>Actinomycetota</taxon>
        <taxon>Actinomycetes</taxon>
        <taxon>Streptosporangiales</taxon>
        <taxon>Thermomonosporaceae</taxon>
        <taxon>Actinomadura</taxon>
    </lineage>
</organism>
<protein>
    <submittedName>
        <fullName evidence="1">Uncharacterized protein</fullName>
    </submittedName>
</protein>
<proteinExistence type="predicted"/>
<comment type="caution">
    <text evidence="1">The sequence shown here is derived from an EMBL/GenBank/DDBJ whole genome shotgun (WGS) entry which is preliminary data.</text>
</comment>
<reference evidence="1 2" key="1">
    <citation type="submission" date="2019-10" db="EMBL/GenBank/DDBJ databases">
        <title>Actinomadura rubteroloni sp. nov. and Actinomadura macrotermitis sp. nov., isolated from the gut of fungus growing-termite Macrotermes natalensis.</title>
        <authorList>
            <person name="Benndorf R."/>
            <person name="Martin K."/>
            <person name="Kuefner M."/>
            <person name="De Beer W."/>
            <person name="Kaster A.-K."/>
            <person name="Vollmers J."/>
            <person name="Poulsen M."/>
            <person name="Beemelmanns C."/>
        </authorList>
    </citation>
    <scope>NUCLEOTIDE SEQUENCE [LARGE SCALE GENOMIC DNA]</scope>
    <source>
        <strain evidence="1 2">RB68</strain>
    </source>
</reference>
<accession>A0A7K0BWM5</accession>
<evidence type="ECO:0000313" key="1">
    <source>
        <dbReference type="EMBL" id="MQY05476.1"/>
    </source>
</evidence>
<sequence length="277" mass="27366">MPTPGRDHSCAGPHVSVSWWCWAGVGVPGAAVARFWTGGGGRGAEVLVVWWAAASTRVLGFMACVCWARLGSGAPLVSSGEGHDASLVLGTAGFASGVCQVRSGGGVSFVSSAKVFEAAGRLLFVAEGPVAGRCCPGAAPWVASCLPGVLASGAGGGSSGWRLGEAVGVRHAHGDVEAAVSRVLQTAVEAAACSSRLPGGSDVRLVDRSWESSPVVFQVPAGSGQVVAGLGRVGGSCGRSSSGGEGRGLGALAGRESSAIGGWRTAGRLASVAIWSN</sequence>
<evidence type="ECO:0000313" key="2">
    <source>
        <dbReference type="Proteomes" id="UP000487268"/>
    </source>
</evidence>
<keyword evidence="2" id="KW-1185">Reference proteome</keyword>